<evidence type="ECO:0000259" key="2">
    <source>
        <dbReference type="PROSITE" id="PS51724"/>
    </source>
</evidence>
<feature type="compositionally biased region" description="Polar residues" evidence="1">
    <location>
        <begin position="384"/>
        <end position="402"/>
    </location>
</feature>
<dbReference type="Proteomes" id="UP000245293">
    <property type="component" value="Unassembled WGS sequence"/>
</dbReference>
<feature type="compositionally biased region" description="Pro residues" evidence="1">
    <location>
        <begin position="71"/>
        <end position="87"/>
    </location>
</feature>
<feature type="region of interest" description="Disordered" evidence="1">
    <location>
        <begin position="301"/>
        <end position="402"/>
    </location>
</feature>
<dbReference type="Pfam" id="PF05036">
    <property type="entry name" value="SPOR"/>
    <property type="match status" value="1"/>
</dbReference>
<evidence type="ECO:0000256" key="1">
    <source>
        <dbReference type="SAM" id="MobiDB-lite"/>
    </source>
</evidence>
<dbReference type="AlphaFoldDB" id="A0A2V1P131"/>
<dbReference type="PROSITE" id="PS51724">
    <property type="entry name" value="SPOR"/>
    <property type="match status" value="1"/>
</dbReference>
<keyword evidence="4" id="KW-1185">Reference proteome</keyword>
<comment type="caution">
    <text evidence="3">The sequence shown here is derived from an EMBL/GenBank/DDBJ whole genome shotgun (WGS) entry which is preliminary data.</text>
</comment>
<feature type="region of interest" description="Disordered" evidence="1">
    <location>
        <begin position="1"/>
        <end position="28"/>
    </location>
</feature>
<name>A0A2V1P131_9RHOB</name>
<feature type="compositionally biased region" description="Low complexity" evidence="1">
    <location>
        <begin position="88"/>
        <end position="114"/>
    </location>
</feature>
<dbReference type="InterPro" id="IPR036680">
    <property type="entry name" value="SPOR-like_sf"/>
</dbReference>
<dbReference type="InterPro" id="IPR007730">
    <property type="entry name" value="SPOR-like_dom"/>
</dbReference>
<feature type="compositionally biased region" description="Polar residues" evidence="1">
    <location>
        <begin position="332"/>
        <end position="341"/>
    </location>
</feature>
<feature type="domain" description="SPOR" evidence="2">
    <location>
        <begin position="401"/>
        <end position="479"/>
    </location>
</feature>
<sequence length="479" mass="49947">MTAPAEAQNLRNPSPPSETPPDSFSGTQFVDSRGCVYVRAGIGGAINWVPRVNRQRKQLCGFEPTLAAMAAPPPAPVPAPQAAPEPVAPRVASATPNAPRPAAAPEAAPAAPTPRVVRQPSPTPSVAPAPERRRITRAEACAGRTGIQPNMVSARTGEPIDCGPGRAALAAADPAAPLATPMEAGPRRLTMAELCAEQASTDRKFVDARTGQPITCTLPAAPVVTNGSRPVQQPLGLQVALSLPQAPYSNPLDWAPGSARLRDGAQAPSVQAAPQPTGNVIVDGLNAPVVRSLNPLDHAPGTASLANISQGQVQTTRARNSWTFGRPAPYSNPANAPQRITPTPPEGFESAWDDGRLNPSRGLPNRVRYATQPSAVPQQQVSSRNAPQASRQPASEPSRTEAISGQLYVQVGTFASRDAAQSAAQGLRARGLPMRIGVYDRSGTQYRIVLAGPFTSNGQVQNALNKARGAGFADAFARR</sequence>
<accession>A0A2V1P131</accession>
<dbReference type="OrthoDB" id="7843142at2"/>
<gene>
    <name evidence="3" type="ORF">DFK10_12875</name>
</gene>
<organism evidence="3 4">
    <name type="scientific">Salibaculum griseiflavum</name>
    <dbReference type="NCBI Taxonomy" id="1914409"/>
    <lineage>
        <taxon>Bacteria</taxon>
        <taxon>Pseudomonadati</taxon>
        <taxon>Pseudomonadota</taxon>
        <taxon>Alphaproteobacteria</taxon>
        <taxon>Rhodobacterales</taxon>
        <taxon>Roseobacteraceae</taxon>
        <taxon>Salibaculum</taxon>
    </lineage>
</organism>
<dbReference type="EMBL" id="QETF01000016">
    <property type="protein sequence ID" value="PWG16229.1"/>
    <property type="molecule type" value="Genomic_DNA"/>
</dbReference>
<feature type="compositionally biased region" description="Polar residues" evidence="1">
    <location>
        <begin position="304"/>
        <end position="323"/>
    </location>
</feature>
<dbReference type="SUPFAM" id="SSF110997">
    <property type="entry name" value="Sporulation related repeat"/>
    <property type="match status" value="1"/>
</dbReference>
<dbReference type="Gene3D" id="3.30.70.1070">
    <property type="entry name" value="Sporulation related repeat"/>
    <property type="match status" value="1"/>
</dbReference>
<evidence type="ECO:0000313" key="3">
    <source>
        <dbReference type="EMBL" id="PWG16229.1"/>
    </source>
</evidence>
<evidence type="ECO:0000313" key="4">
    <source>
        <dbReference type="Proteomes" id="UP000245293"/>
    </source>
</evidence>
<protein>
    <submittedName>
        <fullName evidence="3">SPOR domain-containing protein</fullName>
    </submittedName>
</protein>
<feature type="region of interest" description="Disordered" evidence="1">
    <location>
        <begin position="68"/>
        <end position="134"/>
    </location>
</feature>
<reference evidence="4" key="1">
    <citation type="submission" date="2018-05" db="EMBL/GenBank/DDBJ databases">
        <authorList>
            <person name="Du Z."/>
            <person name="Wang X."/>
        </authorList>
    </citation>
    <scope>NUCLEOTIDE SEQUENCE [LARGE SCALE GENOMIC DNA]</scope>
    <source>
        <strain evidence="4">WDS4C29</strain>
    </source>
</reference>
<dbReference type="GO" id="GO:0042834">
    <property type="term" value="F:peptidoglycan binding"/>
    <property type="evidence" value="ECO:0007669"/>
    <property type="project" value="InterPro"/>
</dbReference>
<proteinExistence type="predicted"/>
<feature type="compositionally biased region" description="Low complexity" evidence="1">
    <location>
        <begin position="372"/>
        <end position="383"/>
    </location>
</feature>